<accession>A0A2I2GRK1</accession>
<dbReference type="AlphaFoldDB" id="A0A2I2GRK1"/>
<name>A0A2I2GRK1_9EURO</name>
<keyword evidence="2" id="KW-1185">Reference proteome</keyword>
<sequence length="230" mass="25829">MSCLRSEGALSQAATPTFLRLPVETRKNIYKRVLAIPHPLFLFQGPQGPVETFAPQKPRGWLALLYTNRQISDEASAILYGMNQFTLEEMETQSHRAGLLESFLRCIGPGNAASLFHLCINFPALEQMTDTLEGIKLREDGQQSLELLQKQCVGLKTLEIVLFSQNAEFCSQDDQENIRSLRDVLLGMDMHFRSIASLNKIVLRVCSEPPAPPLKEFAQELGWVVLLGNR</sequence>
<organism evidence="1 2">
    <name type="scientific">Aspergillus steynii IBT 23096</name>
    <dbReference type="NCBI Taxonomy" id="1392250"/>
    <lineage>
        <taxon>Eukaryota</taxon>
        <taxon>Fungi</taxon>
        <taxon>Dikarya</taxon>
        <taxon>Ascomycota</taxon>
        <taxon>Pezizomycotina</taxon>
        <taxon>Eurotiomycetes</taxon>
        <taxon>Eurotiomycetidae</taxon>
        <taxon>Eurotiales</taxon>
        <taxon>Aspergillaceae</taxon>
        <taxon>Aspergillus</taxon>
        <taxon>Aspergillus subgen. Circumdati</taxon>
    </lineage>
</organism>
<dbReference type="PANTHER" id="PTHR42085:SF8">
    <property type="entry name" value="F-BOX DOMAIN-CONTAINING PROTEIN"/>
    <property type="match status" value="1"/>
</dbReference>
<dbReference type="Proteomes" id="UP000234275">
    <property type="component" value="Unassembled WGS sequence"/>
</dbReference>
<evidence type="ECO:0000313" key="2">
    <source>
        <dbReference type="Proteomes" id="UP000234275"/>
    </source>
</evidence>
<dbReference type="RefSeq" id="XP_024710803.1">
    <property type="nucleotide sequence ID" value="XM_024852797.1"/>
</dbReference>
<dbReference type="VEuPathDB" id="FungiDB:P170DRAFT_470915"/>
<protein>
    <submittedName>
        <fullName evidence="1">Uncharacterized protein</fullName>
    </submittedName>
</protein>
<proteinExistence type="predicted"/>
<dbReference type="InterPro" id="IPR038883">
    <property type="entry name" value="AN11006-like"/>
</dbReference>
<reference evidence="1 2" key="1">
    <citation type="submission" date="2016-12" db="EMBL/GenBank/DDBJ databases">
        <title>The genomes of Aspergillus section Nigri reveals drivers in fungal speciation.</title>
        <authorList>
            <consortium name="DOE Joint Genome Institute"/>
            <person name="Vesth T.C."/>
            <person name="Nybo J."/>
            <person name="Theobald S."/>
            <person name="Brandl J."/>
            <person name="Frisvad J.C."/>
            <person name="Nielsen K.F."/>
            <person name="Lyhne E.K."/>
            <person name="Kogle M.E."/>
            <person name="Kuo A."/>
            <person name="Riley R."/>
            <person name="Clum A."/>
            <person name="Nolan M."/>
            <person name="Lipzen A."/>
            <person name="Salamov A."/>
            <person name="Henrissat B."/>
            <person name="Wiebenga A."/>
            <person name="De Vries R.P."/>
            <person name="Grigoriev I.V."/>
            <person name="Mortensen U.H."/>
            <person name="Andersen M.R."/>
            <person name="Baker S.E."/>
        </authorList>
    </citation>
    <scope>NUCLEOTIDE SEQUENCE [LARGE SCALE GENOMIC DNA]</scope>
    <source>
        <strain evidence="1 2">IBT 23096</strain>
    </source>
</reference>
<dbReference type="EMBL" id="MSFO01000001">
    <property type="protein sequence ID" value="PLB55501.1"/>
    <property type="molecule type" value="Genomic_DNA"/>
</dbReference>
<gene>
    <name evidence="1" type="ORF">P170DRAFT_470915</name>
</gene>
<evidence type="ECO:0000313" key="1">
    <source>
        <dbReference type="EMBL" id="PLB55501.1"/>
    </source>
</evidence>
<dbReference type="GeneID" id="36560495"/>
<comment type="caution">
    <text evidence="1">The sequence shown here is derived from an EMBL/GenBank/DDBJ whole genome shotgun (WGS) entry which is preliminary data.</text>
</comment>
<dbReference type="PANTHER" id="PTHR42085">
    <property type="entry name" value="F-BOX DOMAIN-CONTAINING PROTEIN"/>
    <property type="match status" value="1"/>
</dbReference>
<dbReference type="OrthoDB" id="62952at2759"/>